<dbReference type="PANTHER" id="PTHR33713">
    <property type="entry name" value="ANTITOXIN YAFN-RELATED"/>
    <property type="match status" value="1"/>
</dbReference>
<proteinExistence type="inferred from homology"/>
<evidence type="ECO:0000313" key="3">
    <source>
        <dbReference type="EMBL" id="MBO1308109.1"/>
    </source>
</evidence>
<evidence type="ECO:0000256" key="1">
    <source>
        <dbReference type="ARBA" id="ARBA00009981"/>
    </source>
</evidence>
<comment type="caution">
    <text evidence="3">The sequence shown here is derived from an EMBL/GenBank/DDBJ whole genome shotgun (WGS) entry which is preliminary data.</text>
</comment>
<dbReference type="Gene3D" id="3.40.1620.10">
    <property type="entry name" value="YefM-like domain"/>
    <property type="match status" value="1"/>
</dbReference>
<sequence length="86" mass="10117">MQATNYSDFRKNMKSYMDIVSEDFEPVIVTRKDNKNVVILSEAEYENLKENQYVLGNPVNKAWLDESKRQLEMGKGKIREVIEDNE</sequence>
<reference evidence="3 4" key="1">
    <citation type="submission" date="2021-03" db="EMBL/GenBank/DDBJ databases">
        <title>Enterococcal diversity collection.</title>
        <authorList>
            <person name="Gilmore M.S."/>
            <person name="Schwartzman J."/>
            <person name="Van Tyne D."/>
            <person name="Martin M."/>
            <person name="Earl A.M."/>
            <person name="Manson A.L."/>
            <person name="Straub T."/>
            <person name="Salamzade R."/>
            <person name="Saavedra J."/>
            <person name="Lebreton F."/>
            <person name="Prichula J."/>
            <person name="Schaufler K."/>
            <person name="Gaca A."/>
            <person name="Sgardioli B."/>
            <person name="Wagenaar J."/>
            <person name="Strong T."/>
        </authorList>
    </citation>
    <scope>NUCLEOTIDE SEQUENCE [LARGE SCALE GENOMIC DNA]</scope>
    <source>
        <strain evidence="3 4">669A</strain>
    </source>
</reference>
<dbReference type="EMBL" id="JAFREM010000029">
    <property type="protein sequence ID" value="MBO1308109.1"/>
    <property type="molecule type" value="Genomic_DNA"/>
</dbReference>
<dbReference type="InterPro" id="IPR006442">
    <property type="entry name" value="Antitoxin_Phd/YefM"/>
</dbReference>
<dbReference type="Proteomes" id="UP000664601">
    <property type="component" value="Unassembled WGS sequence"/>
</dbReference>
<comment type="similarity">
    <text evidence="1 2">Belongs to the phD/YefM antitoxin family.</text>
</comment>
<organism evidence="3 4">
    <name type="scientific">Candidatus Enterococcus moelleringii</name>
    <dbReference type="NCBI Taxonomy" id="2815325"/>
    <lineage>
        <taxon>Bacteria</taxon>
        <taxon>Bacillati</taxon>
        <taxon>Bacillota</taxon>
        <taxon>Bacilli</taxon>
        <taxon>Lactobacillales</taxon>
        <taxon>Enterococcaceae</taxon>
        <taxon>Enterococcus</taxon>
    </lineage>
</organism>
<protein>
    <recommendedName>
        <fullName evidence="2">Antitoxin</fullName>
    </recommendedName>
</protein>
<dbReference type="PANTHER" id="PTHR33713:SF6">
    <property type="entry name" value="ANTITOXIN YEFM"/>
    <property type="match status" value="1"/>
</dbReference>
<evidence type="ECO:0000256" key="2">
    <source>
        <dbReference type="RuleBase" id="RU362080"/>
    </source>
</evidence>
<dbReference type="RefSeq" id="WP_207675095.1">
    <property type="nucleotide sequence ID" value="NZ_JAFREM010000029.1"/>
</dbReference>
<dbReference type="InterPro" id="IPR051405">
    <property type="entry name" value="phD/YefM_antitoxin"/>
</dbReference>
<dbReference type="Gene3D" id="6.10.250.330">
    <property type="match status" value="1"/>
</dbReference>
<dbReference type="SUPFAM" id="SSF143120">
    <property type="entry name" value="YefM-like"/>
    <property type="match status" value="1"/>
</dbReference>
<name>A0ABS3LEP6_9ENTE</name>
<dbReference type="InterPro" id="IPR036165">
    <property type="entry name" value="YefM-like_sf"/>
</dbReference>
<evidence type="ECO:0000313" key="4">
    <source>
        <dbReference type="Proteomes" id="UP000664601"/>
    </source>
</evidence>
<keyword evidence="4" id="KW-1185">Reference proteome</keyword>
<accession>A0ABS3LEP6</accession>
<dbReference type="Pfam" id="PF02604">
    <property type="entry name" value="PhdYeFM_antitox"/>
    <property type="match status" value="1"/>
</dbReference>
<gene>
    <name evidence="3" type="ORF">JZO70_18175</name>
</gene>
<dbReference type="NCBIfam" id="TIGR01552">
    <property type="entry name" value="phd_fam"/>
    <property type="match status" value="1"/>
</dbReference>
<comment type="function">
    <text evidence="2">Antitoxin component of a type II toxin-antitoxin (TA) system.</text>
</comment>